<name>A0ABV0YFF2_9TELE</name>
<protein>
    <submittedName>
        <fullName evidence="2">Uncharacterized protein</fullName>
    </submittedName>
</protein>
<dbReference type="Proteomes" id="UP001469553">
    <property type="component" value="Unassembled WGS sequence"/>
</dbReference>
<evidence type="ECO:0000256" key="1">
    <source>
        <dbReference type="SAM" id="SignalP"/>
    </source>
</evidence>
<keyword evidence="3" id="KW-1185">Reference proteome</keyword>
<gene>
    <name evidence="2" type="ORF">AMECASPLE_022466</name>
</gene>
<evidence type="ECO:0000313" key="3">
    <source>
        <dbReference type="Proteomes" id="UP001469553"/>
    </source>
</evidence>
<evidence type="ECO:0000313" key="2">
    <source>
        <dbReference type="EMBL" id="MEQ2292367.1"/>
    </source>
</evidence>
<comment type="caution">
    <text evidence="2">The sequence shown here is derived from an EMBL/GenBank/DDBJ whole genome shotgun (WGS) entry which is preliminary data.</text>
</comment>
<keyword evidence="1" id="KW-0732">Signal</keyword>
<dbReference type="EMBL" id="JAHRIP010030221">
    <property type="protein sequence ID" value="MEQ2292367.1"/>
    <property type="molecule type" value="Genomic_DNA"/>
</dbReference>
<reference evidence="2 3" key="1">
    <citation type="submission" date="2021-06" db="EMBL/GenBank/DDBJ databases">
        <authorList>
            <person name="Palmer J.M."/>
        </authorList>
    </citation>
    <scope>NUCLEOTIDE SEQUENCE [LARGE SCALE GENOMIC DNA]</scope>
    <source>
        <strain evidence="2 3">AS_MEX2019</strain>
        <tissue evidence="2">Muscle</tissue>
    </source>
</reference>
<sequence length="113" mass="12455">MTGLAVGQWALAGLVPLAGSLQDRMQCRVCSASLALFHITVEVMNWQSLGQEDCRSLCEHIAICTKSTQGTETHTQIGPIFKPPPRTLAKEKHKYLLDKYHQPVHSCTNAHSS</sequence>
<organism evidence="2 3">
    <name type="scientific">Ameca splendens</name>
    <dbReference type="NCBI Taxonomy" id="208324"/>
    <lineage>
        <taxon>Eukaryota</taxon>
        <taxon>Metazoa</taxon>
        <taxon>Chordata</taxon>
        <taxon>Craniata</taxon>
        <taxon>Vertebrata</taxon>
        <taxon>Euteleostomi</taxon>
        <taxon>Actinopterygii</taxon>
        <taxon>Neopterygii</taxon>
        <taxon>Teleostei</taxon>
        <taxon>Neoteleostei</taxon>
        <taxon>Acanthomorphata</taxon>
        <taxon>Ovalentaria</taxon>
        <taxon>Atherinomorphae</taxon>
        <taxon>Cyprinodontiformes</taxon>
        <taxon>Goodeidae</taxon>
        <taxon>Ameca</taxon>
    </lineage>
</organism>
<proteinExistence type="predicted"/>
<accession>A0ABV0YFF2</accession>
<feature type="signal peptide" evidence="1">
    <location>
        <begin position="1"/>
        <end position="20"/>
    </location>
</feature>
<feature type="chain" id="PRO_5045570687" evidence="1">
    <location>
        <begin position="21"/>
        <end position="113"/>
    </location>
</feature>